<organism evidence="9 10">
    <name type="scientific">Burkholderia vietnamiensis (strain G4 / LMG 22486)</name>
    <name type="common">Burkholderia cepacia (strain R1808)</name>
    <dbReference type="NCBI Taxonomy" id="269482"/>
    <lineage>
        <taxon>Bacteria</taxon>
        <taxon>Pseudomonadati</taxon>
        <taxon>Pseudomonadota</taxon>
        <taxon>Betaproteobacteria</taxon>
        <taxon>Burkholderiales</taxon>
        <taxon>Burkholderiaceae</taxon>
        <taxon>Burkholderia</taxon>
        <taxon>Burkholderia cepacia complex</taxon>
    </lineage>
</organism>
<dbReference type="InterPro" id="IPR004695">
    <property type="entry name" value="SLAC1/Mae1/Ssu1/TehA"/>
</dbReference>
<keyword evidence="4" id="KW-1003">Cell membrane</keyword>
<evidence type="ECO:0000256" key="7">
    <source>
        <dbReference type="ARBA" id="ARBA00023136"/>
    </source>
</evidence>
<dbReference type="GO" id="GO:0005886">
    <property type="term" value="C:plasma membrane"/>
    <property type="evidence" value="ECO:0007669"/>
    <property type="project" value="UniProtKB-SubCell"/>
</dbReference>
<dbReference type="KEGG" id="bvi:Bcep1808_3767"/>
<feature type="transmembrane region" description="Helical" evidence="8">
    <location>
        <begin position="46"/>
        <end position="67"/>
    </location>
</feature>
<keyword evidence="6 8" id="KW-1133">Transmembrane helix</keyword>
<dbReference type="GO" id="GO:0000319">
    <property type="term" value="F:sulfite transmembrane transporter activity"/>
    <property type="evidence" value="ECO:0007669"/>
    <property type="project" value="TreeGrafter"/>
</dbReference>
<comment type="subcellular location">
    <subcellularLocation>
        <location evidence="1">Cell membrane</location>
        <topology evidence="1">Multi-pass membrane protein</topology>
    </subcellularLocation>
</comment>
<feature type="transmembrane region" description="Helical" evidence="8">
    <location>
        <begin position="292"/>
        <end position="315"/>
    </location>
</feature>
<dbReference type="PANTHER" id="PTHR31686:SF1">
    <property type="entry name" value="SULFITE EFFLUX PUMP SSU1"/>
    <property type="match status" value="1"/>
</dbReference>
<keyword evidence="7 8" id="KW-0472">Membrane</keyword>
<gene>
    <name evidence="9" type="ordered locus">Bcep1808_3767</name>
</gene>
<dbReference type="HOGENOM" id="CLU_030057_6_4_4"/>
<dbReference type="Proteomes" id="UP000002287">
    <property type="component" value="Chromosome 2"/>
</dbReference>
<evidence type="ECO:0000256" key="2">
    <source>
        <dbReference type="ARBA" id="ARBA00008566"/>
    </source>
</evidence>
<dbReference type="EMBL" id="CP000615">
    <property type="protein sequence ID" value="ABO56750.1"/>
    <property type="molecule type" value="Genomic_DNA"/>
</dbReference>
<keyword evidence="5 8" id="KW-0812">Transmembrane</keyword>
<feature type="transmembrane region" description="Helical" evidence="8">
    <location>
        <begin position="147"/>
        <end position="169"/>
    </location>
</feature>
<evidence type="ECO:0000313" key="9">
    <source>
        <dbReference type="EMBL" id="ABO56750.1"/>
    </source>
</evidence>
<comment type="similarity">
    <text evidence="2">Belongs to the tellurite-resistance/dicarboxylate transporter (TDT) family.</text>
</comment>
<keyword evidence="3" id="KW-0813">Transport</keyword>
<proteinExistence type="inferred from homology"/>
<evidence type="ECO:0000256" key="8">
    <source>
        <dbReference type="SAM" id="Phobius"/>
    </source>
</evidence>
<dbReference type="PANTHER" id="PTHR31686">
    <property type="match status" value="1"/>
</dbReference>
<feature type="transmembrane region" description="Helical" evidence="8">
    <location>
        <begin position="214"/>
        <end position="240"/>
    </location>
</feature>
<accession>A4JKE7</accession>
<evidence type="ECO:0000256" key="3">
    <source>
        <dbReference type="ARBA" id="ARBA00022448"/>
    </source>
</evidence>
<dbReference type="Pfam" id="PF03595">
    <property type="entry name" value="SLAC1"/>
    <property type="match status" value="1"/>
</dbReference>
<protein>
    <submittedName>
        <fullName evidence="9">C4-dicarboxylate transporter/malic acid transport protein</fullName>
    </submittedName>
</protein>
<evidence type="ECO:0000256" key="6">
    <source>
        <dbReference type="ARBA" id="ARBA00022989"/>
    </source>
</evidence>
<sequence>MLRTHLHCRYSIPFERTAMNPTRPGTTAAHSRQNLADKIRQFTPNWFAMTMGNGIVFLVLAGLPWHFAGQMALAHTLWVADSALYMVFAGMLLARWIFYPETIRPMLHHPLQSMFLGAVPMGLAPIINGLVMFAGSHAGEAASQLAYGLWCVDAVLALAVAVGVPYMMFTAQDHAFERITAVLLLPIVAPEVAASSAAVLAPHVDAHTARFLVAAGYVLWAVSVPLAFSVLTVVFFRLVIHKLPHRDLGPSSWLTLGPIGTGALGLLALGHVAPDAFAGTAFEATALVAREIGVIGGLLLWGTGLWWLATAMLFTLRYSRDGLPFNLGWWGFTFPLGVYTVVTFSLYRTTGFAAFAVLGMALAALLGGLWLIVLSRTLRGLARGELFHAPCLVVRAQPALG</sequence>
<dbReference type="CDD" id="cd09318">
    <property type="entry name" value="TDT_SSU1"/>
    <property type="match status" value="1"/>
</dbReference>
<feature type="transmembrane region" description="Helical" evidence="8">
    <location>
        <begin position="252"/>
        <end position="272"/>
    </location>
</feature>
<dbReference type="eggNOG" id="COG1275">
    <property type="taxonomic scope" value="Bacteria"/>
</dbReference>
<evidence type="ECO:0000256" key="5">
    <source>
        <dbReference type="ARBA" id="ARBA00022692"/>
    </source>
</evidence>
<dbReference type="InterPro" id="IPR038665">
    <property type="entry name" value="Voltage-dep_anion_channel_sf"/>
</dbReference>
<reference evidence="10" key="1">
    <citation type="submission" date="2007-03" db="EMBL/GenBank/DDBJ databases">
        <title>Complete sequence of chromosome 2 of Burkholderia vietnamiensis G4.</title>
        <authorList>
            <consortium name="US DOE Joint Genome Institute"/>
            <person name="Copeland A."/>
            <person name="Lucas S."/>
            <person name="Lapidus A."/>
            <person name="Barry K."/>
            <person name="Detter J.C."/>
            <person name="Glavina del Rio T."/>
            <person name="Hammon N."/>
            <person name="Israni S."/>
            <person name="Dalin E."/>
            <person name="Tice H."/>
            <person name="Pitluck S."/>
            <person name="Chain P."/>
            <person name="Malfatti S."/>
            <person name="Shin M."/>
            <person name="Vergez L."/>
            <person name="Schmutz J."/>
            <person name="Larimer F."/>
            <person name="Land M."/>
            <person name="Hauser L."/>
            <person name="Kyrpides N."/>
            <person name="Tiedje J."/>
            <person name="Richardson P."/>
        </authorList>
    </citation>
    <scope>NUCLEOTIDE SEQUENCE [LARGE SCALE GENOMIC DNA]</scope>
    <source>
        <strain evidence="10">G4 / LMG 22486</strain>
    </source>
</reference>
<evidence type="ECO:0000256" key="1">
    <source>
        <dbReference type="ARBA" id="ARBA00004651"/>
    </source>
</evidence>
<feature type="transmembrane region" description="Helical" evidence="8">
    <location>
        <begin position="353"/>
        <end position="373"/>
    </location>
</feature>
<dbReference type="Gene3D" id="1.50.10.150">
    <property type="entry name" value="Voltage-dependent anion channel"/>
    <property type="match status" value="1"/>
</dbReference>
<feature type="transmembrane region" description="Helical" evidence="8">
    <location>
        <begin position="327"/>
        <end position="347"/>
    </location>
</feature>
<evidence type="ECO:0000256" key="4">
    <source>
        <dbReference type="ARBA" id="ARBA00022475"/>
    </source>
</evidence>
<name>A4JKE7_BURVG</name>
<feature type="transmembrane region" description="Helical" evidence="8">
    <location>
        <begin position="115"/>
        <end position="135"/>
    </location>
</feature>
<evidence type="ECO:0000313" key="10">
    <source>
        <dbReference type="Proteomes" id="UP000002287"/>
    </source>
</evidence>
<feature type="transmembrane region" description="Helical" evidence="8">
    <location>
        <begin position="181"/>
        <end position="202"/>
    </location>
</feature>
<feature type="transmembrane region" description="Helical" evidence="8">
    <location>
        <begin position="73"/>
        <end position="94"/>
    </location>
</feature>
<dbReference type="InterPro" id="IPR051629">
    <property type="entry name" value="Sulfite_efflux_TDT"/>
</dbReference>
<dbReference type="AlphaFoldDB" id="A4JKE7"/>